<protein>
    <submittedName>
        <fullName evidence="1">Radical SAM protein</fullName>
    </submittedName>
</protein>
<dbReference type="AlphaFoldDB" id="A0A5K3F8Q7"/>
<evidence type="ECO:0000313" key="1">
    <source>
        <dbReference type="WBParaSite" id="MCU_006267-RA"/>
    </source>
</evidence>
<sequence length="51" mass="6000">PVYVDFVTVPLEKVLQILSRYCVYCGLSSTYLHRISELRKVNDYDTTLLFQ</sequence>
<dbReference type="WBParaSite" id="MCU_006267-RA">
    <property type="protein sequence ID" value="MCU_006267-RA"/>
    <property type="gene ID" value="MCU_006267"/>
</dbReference>
<organism evidence="1">
    <name type="scientific">Mesocestoides corti</name>
    <name type="common">Flatworm</name>
    <dbReference type="NCBI Taxonomy" id="53468"/>
    <lineage>
        <taxon>Eukaryota</taxon>
        <taxon>Metazoa</taxon>
        <taxon>Spiralia</taxon>
        <taxon>Lophotrochozoa</taxon>
        <taxon>Platyhelminthes</taxon>
        <taxon>Cestoda</taxon>
        <taxon>Eucestoda</taxon>
        <taxon>Cyclophyllidea</taxon>
        <taxon>Mesocestoididae</taxon>
        <taxon>Mesocestoides</taxon>
    </lineage>
</organism>
<name>A0A5K3F8Q7_MESCO</name>
<accession>A0A5K3F8Q7</accession>
<reference evidence="1" key="1">
    <citation type="submission" date="2019-11" db="UniProtKB">
        <authorList>
            <consortium name="WormBaseParasite"/>
        </authorList>
    </citation>
    <scope>IDENTIFICATION</scope>
</reference>
<proteinExistence type="predicted"/>